<evidence type="ECO:0000256" key="7">
    <source>
        <dbReference type="ARBA" id="ARBA00023242"/>
    </source>
</evidence>
<evidence type="ECO:0000313" key="10">
    <source>
        <dbReference type="EMBL" id="KAJ1973761.1"/>
    </source>
</evidence>
<dbReference type="GO" id="GO:0000981">
    <property type="term" value="F:DNA-binding transcription factor activity, RNA polymerase II-specific"/>
    <property type="evidence" value="ECO:0007669"/>
    <property type="project" value="InterPro"/>
</dbReference>
<organism evidence="10 11">
    <name type="scientific">Dimargaris verticillata</name>
    <dbReference type="NCBI Taxonomy" id="2761393"/>
    <lineage>
        <taxon>Eukaryota</taxon>
        <taxon>Fungi</taxon>
        <taxon>Fungi incertae sedis</taxon>
        <taxon>Zoopagomycota</taxon>
        <taxon>Kickxellomycotina</taxon>
        <taxon>Dimargaritomycetes</taxon>
        <taxon>Dimargaritales</taxon>
        <taxon>Dimargaritaceae</taxon>
        <taxon>Dimargaris</taxon>
    </lineage>
</organism>
<feature type="region of interest" description="Disordered" evidence="8">
    <location>
        <begin position="428"/>
        <end position="484"/>
    </location>
</feature>
<reference evidence="10" key="1">
    <citation type="submission" date="2022-07" db="EMBL/GenBank/DDBJ databases">
        <title>Phylogenomic reconstructions and comparative analyses of Kickxellomycotina fungi.</title>
        <authorList>
            <person name="Reynolds N.K."/>
            <person name="Stajich J.E."/>
            <person name="Barry K."/>
            <person name="Grigoriev I.V."/>
            <person name="Crous P."/>
            <person name="Smith M.E."/>
        </authorList>
    </citation>
    <scope>NUCLEOTIDE SEQUENCE</scope>
    <source>
        <strain evidence="10">RSA 567</strain>
    </source>
</reference>
<dbReference type="InterPro" id="IPR001138">
    <property type="entry name" value="Zn2Cys6_DnaBD"/>
</dbReference>
<feature type="compositionally biased region" description="Polar residues" evidence="8">
    <location>
        <begin position="861"/>
        <end position="872"/>
    </location>
</feature>
<keyword evidence="7" id="KW-0539">Nucleus</keyword>
<dbReference type="GO" id="GO:0003677">
    <property type="term" value="F:DNA binding"/>
    <property type="evidence" value="ECO:0007669"/>
    <property type="project" value="UniProtKB-KW"/>
</dbReference>
<feature type="compositionally biased region" description="Low complexity" evidence="8">
    <location>
        <begin position="878"/>
        <end position="888"/>
    </location>
</feature>
<dbReference type="Proteomes" id="UP001151582">
    <property type="component" value="Unassembled WGS sequence"/>
</dbReference>
<evidence type="ECO:0000256" key="5">
    <source>
        <dbReference type="ARBA" id="ARBA00023125"/>
    </source>
</evidence>
<comment type="subcellular location">
    <subcellularLocation>
        <location evidence="1">Nucleus</location>
    </subcellularLocation>
</comment>
<dbReference type="SUPFAM" id="SSF57701">
    <property type="entry name" value="Zn2/Cys6 DNA-binding domain"/>
    <property type="match status" value="1"/>
</dbReference>
<feature type="domain" description="Zn(2)-C6 fungal-type" evidence="9">
    <location>
        <begin position="3"/>
        <end position="33"/>
    </location>
</feature>
<dbReference type="PROSITE" id="PS50048">
    <property type="entry name" value="ZN2_CY6_FUNGAL_2"/>
    <property type="match status" value="1"/>
</dbReference>
<feature type="compositionally biased region" description="Pro residues" evidence="8">
    <location>
        <begin position="81"/>
        <end position="92"/>
    </location>
</feature>
<gene>
    <name evidence="10" type="ORF">H4R34_004965</name>
</gene>
<feature type="region of interest" description="Disordered" evidence="8">
    <location>
        <begin position="81"/>
        <end position="126"/>
    </location>
</feature>
<dbReference type="SMART" id="SM00906">
    <property type="entry name" value="Fungal_trans"/>
    <property type="match status" value="1"/>
</dbReference>
<feature type="region of interest" description="Disordered" evidence="8">
    <location>
        <begin position="209"/>
        <end position="240"/>
    </location>
</feature>
<evidence type="ECO:0000256" key="8">
    <source>
        <dbReference type="SAM" id="MobiDB-lite"/>
    </source>
</evidence>
<feature type="region of interest" description="Disordered" evidence="8">
    <location>
        <begin position="152"/>
        <end position="172"/>
    </location>
</feature>
<dbReference type="AlphaFoldDB" id="A0A9W8E7L2"/>
<accession>A0A9W8E7L2</accession>
<name>A0A9W8E7L2_9FUNG</name>
<dbReference type="PANTHER" id="PTHR31313">
    <property type="entry name" value="TY1 ENHANCER ACTIVATOR"/>
    <property type="match status" value="1"/>
</dbReference>
<evidence type="ECO:0000256" key="1">
    <source>
        <dbReference type="ARBA" id="ARBA00004123"/>
    </source>
</evidence>
<evidence type="ECO:0000256" key="4">
    <source>
        <dbReference type="ARBA" id="ARBA00023015"/>
    </source>
</evidence>
<evidence type="ECO:0000256" key="6">
    <source>
        <dbReference type="ARBA" id="ARBA00023163"/>
    </source>
</evidence>
<sequence length="1050" mass="113526">MKACDLCRRKKIKCDGEKPECSTCRKNQVECHYSAWVRTKRTRKSQADTPGPSSGSGPRMEPNGMMNTFTFQTTPYVQPSVHPPTAMPPTPQAPTFAGSQPPSAPFHQTQFAANTPAAPPGAEDSNNSINELLQRIQNLEQHLQSMVSRSSLAPAAGSNGGGPVPLGTALNPGQPTATGFAVPAAAHCQPLAMPMGSMGVRPTMAMGSVGSNPVNANKRRYAGSSDSPGQEHEGSIGSHAPKLRIVAGPSLNTPNDTEMYYEPGLVNRLIELFFRTKHPFLSVFSYDIFMKRWKAGQIRNIFLNTILAITCRHSSEPLVKRDPPYLSGEVYFEKAKALAVSAMSAATLENIQAFILLGLYEIGRGKETAWMYIGIATRMAQRMGLNRIDTNPNRSHSSKEWMQRETKRRVWWLTFITENLASLAMSRPPSLHPDDCKVHHPSDEQDIKEFTSPTDESTADSLSSRGPSSFVPNPSSMAHQQALGASPATANLGADEVVVMNAGIRANLPSMNLTSYDVELSIIISKISILRSRVLINPNKWLPGSEALTQELMTWFSKLPPHLQIPPGQRWSAQHVQKQPAYCSYLINLHSLYYTGVIFANRVDEYLLSQLTLNETVLSHAQEFCWNSAEAISQLMDLSEHLHIQYYNCFFGICLINAGFIFIENMVAPTDKPFMRPDRQRVEKATDYLIQIVHILRDIGRYWAQNEMCTKVFRKLLREKFPSLPDTEDWAKFLSALKPAALEAFDRAYPNYRAEMARALGTVPSPSSMSSTQAMENAGMFTAEALGQDGATIPPGAMLNLPPEYLQQLLQGIALPTSQLPFGTDPGQAAMLSNGSFKALSFSSSSDSNGATSPTGLPASTAPSANTPTSISGMAHMTHTFSTGVTSSSGGGGPPQPTGPADPSPAFLTHGRISAPQRATASSAMPATSTAMVTDPAQGGPSNQFSAQRPTATPTMSMASIQVPQPSQASTAMSLPMSSVSMPPQSMIAGMGGLYRPSVPVPHNFAAMSVSPLTTSMAYTASPSHSRHASESISNQASGESSSAMDYTQQ</sequence>
<dbReference type="Gene3D" id="4.10.240.10">
    <property type="entry name" value="Zn(2)-C6 fungal-type DNA-binding domain"/>
    <property type="match status" value="1"/>
</dbReference>
<evidence type="ECO:0000256" key="3">
    <source>
        <dbReference type="ARBA" id="ARBA00022833"/>
    </source>
</evidence>
<dbReference type="Pfam" id="PF00172">
    <property type="entry name" value="Zn_clus"/>
    <property type="match status" value="1"/>
</dbReference>
<keyword evidence="5" id="KW-0238">DNA-binding</keyword>
<dbReference type="PROSITE" id="PS00463">
    <property type="entry name" value="ZN2_CY6_FUNGAL_1"/>
    <property type="match status" value="1"/>
</dbReference>
<keyword evidence="3" id="KW-0862">Zinc</keyword>
<dbReference type="GO" id="GO:0006351">
    <property type="term" value="P:DNA-templated transcription"/>
    <property type="evidence" value="ECO:0007669"/>
    <property type="project" value="InterPro"/>
</dbReference>
<keyword evidence="2" id="KW-0479">Metal-binding</keyword>
<feature type="region of interest" description="Disordered" evidence="8">
    <location>
        <begin position="841"/>
        <end position="978"/>
    </location>
</feature>
<feature type="compositionally biased region" description="Pro residues" evidence="8">
    <location>
        <begin position="894"/>
        <end position="903"/>
    </location>
</feature>
<dbReference type="GO" id="GO:0005634">
    <property type="term" value="C:nucleus"/>
    <property type="evidence" value="ECO:0007669"/>
    <property type="project" value="UniProtKB-SubCell"/>
</dbReference>
<dbReference type="GO" id="GO:0008270">
    <property type="term" value="F:zinc ion binding"/>
    <property type="evidence" value="ECO:0007669"/>
    <property type="project" value="InterPro"/>
</dbReference>
<dbReference type="InterPro" id="IPR007219">
    <property type="entry name" value="XnlR_reg_dom"/>
</dbReference>
<dbReference type="InterPro" id="IPR036864">
    <property type="entry name" value="Zn2-C6_fun-type_DNA-bd_sf"/>
</dbReference>
<keyword evidence="4" id="KW-0805">Transcription regulation</keyword>
<dbReference type="CDD" id="cd12148">
    <property type="entry name" value="fungal_TF_MHR"/>
    <property type="match status" value="1"/>
</dbReference>
<dbReference type="EMBL" id="JANBQB010000761">
    <property type="protein sequence ID" value="KAJ1973761.1"/>
    <property type="molecule type" value="Genomic_DNA"/>
</dbReference>
<dbReference type="SMART" id="SM00066">
    <property type="entry name" value="GAL4"/>
    <property type="match status" value="1"/>
</dbReference>
<feature type="compositionally biased region" description="Polar residues" evidence="8">
    <location>
        <begin position="451"/>
        <end position="479"/>
    </location>
</feature>
<feature type="compositionally biased region" description="Polar residues" evidence="8">
    <location>
        <begin position="1031"/>
        <end position="1050"/>
    </location>
</feature>
<dbReference type="InterPro" id="IPR051615">
    <property type="entry name" value="Transcr_Regulatory_Elem"/>
</dbReference>
<comment type="caution">
    <text evidence="10">The sequence shown here is derived from an EMBL/GenBank/DDBJ whole genome shotgun (WGS) entry which is preliminary data.</text>
</comment>
<dbReference type="OrthoDB" id="2123952at2759"/>
<feature type="non-terminal residue" evidence="10">
    <location>
        <position position="1050"/>
    </location>
</feature>
<protein>
    <recommendedName>
        <fullName evidence="9">Zn(2)-C6 fungal-type domain-containing protein</fullName>
    </recommendedName>
</protein>
<feature type="region of interest" description="Disordered" evidence="8">
    <location>
        <begin position="40"/>
        <end position="63"/>
    </location>
</feature>
<keyword evidence="11" id="KW-1185">Reference proteome</keyword>
<evidence type="ECO:0000256" key="2">
    <source>
        <dbReference type="ARBA" id="ARBA00022723"/>
    </source>
</evidence>
<feature type="compositionally biased region" description="Basic and acidic residues" evidence="8">
    <location>
        <begin position="432"/>
        <end position="449"/>
    </location>
</feature>
<dbReference type="CDD" id="cd00067">
    <property type="entry name" value="GAL4"/>
    <property type="match status" value="1"/>
</dbReference>
<feature type="compositionally biased region" description="Low complexity" evidence="8">
    <location>
        <begin position="841"/>
        <end position="853"/>
    </location>
</feature>
<keyword evidence="6" id="KW-0804">Transcription</keyword>
<feature type="region of interest" description="Disordered" evidence="8">
    <location>
        <begin position="1019"/>
        <end position="1050"/>
    </location>
</feature>
<dbReference type="Pfam" id="PF04082">
    <property type="entry name" value="Fungal_trans"/>
    <property type="match status" value="1"/>
</dbReference>
<feature type="compositionally biased region" description="Polar residues" evidence="8">
    <location>
        <begin position="98"/>
        <end position="113"/>
    </location>
</feature>
<proteinExistence type="predicted"/>
<evidence type="ECO:0000313" key="11">
    <source>
        <dbReference type="Proteomes" id="UP001151582"/>
    </source>
</evidence>
<feature type="compositionally biased region" description="Polar residues" evidence="8">
    <location>
        <begin position="47"/>
        <end position="56"/>
    </location>
</feature>
<feature type="compositionally biased region" description="Polar residues" evidence="8">
    <location>
        <begin position="940"/>
        <end position="972"/>
    </location>
</feature>
<evidence type="ECO:0000259" key="9">
    <source>
        <dbReference type="PROSITE" id="PS50048"/>
    </source>
</evidence>
<feature type="compositionally biased region" description="Low complexity" evidence="8">
    <location>
        <begin position="919"/>
        <end position="932"/>
    </location>
</feature>
<dbReference type="PANTHER" id="PTHR31313:SF81">
    <property type="entry name" value="TY1 ENHANCER ACTIVATOR"/>
    <property type="match status" value="1"/>
</dbReference>